<dbReference type="EMBL" id="JPVN01000019">
    <property type="protein sequence ID" value="KGR77425.1"/>
    <property type="molecule type" value="Genomic_DNA"/>
</dbReference>
<keyword evidence="1" id="KW-1133">Transmembrane helix</keyword>
<dbReference type="STRING" id="1384049.CD29_15265"/>
<evidence type="ECO:0000256" key="1">
    <source>
        <dbReference type="SAM" id="Phobius"/>
    </source>
</evidence>
<reference evidence="2 3" key="1">
    <citation type="submission" date="2014-02" db="EMBL/GenBank/DDBJ databases">
        <title>Draft genome sequence of Lysinibacillus manganicus DSM 26584T.</title>
        <authorList>
            <person name="Zhang F."/>
            <person name="Wang G."/>
            <person name="Zhang L."/>
        </authorList>
    </citation>
    <scope>NUCLEOTIDE SEQUENCE [LARGE SCALE GENOMIC DNA]</scope>
    <source>
        <strain evidence="2 3">DSM 26584</strain>
    </source>
</reference>
<sequence>MYLLIKIISSAAIIGIVTEFARRYPIYGGIIAALPLISILSIIWLTVQGETTQNINKFTLGVLAGFPATIVMLFVIYISLKQSVHLVLSISLGVVAWGIFLVVQKYIMAVFVS</sequence>
<comment type="caution">
    <text evidence="2">The sequence shown here is derived from an EMBL/GenBank/DDBJ whole genome shotgun (WGS) entry which is preliminary data.</text>
</comment>
<keyword evidence="3" id="KW-1185">Reference proteome</keyword>
<dbReference type="Pfam" id="PF11345">
    <property type="entry name" value="DUF3147"/>
    <property type="match status" value="1"/>
</dbReference>
<dbReference type="Proteomes" id="UP000030416">
    <property type="component" value="Unassembled WGS sequence"/>
</dbReference>
<protein>
    <submittedName>
        <fullName evidence="2">Membrane protein</fullName>
    </submittedName>
</protein>
<dbReference type="NCBIfam" id="NF006750">
    <property type="entry name" value="PRK09272.1-3"/>
    <property type="match status" value="1"/>
</dbReference>
<dbReference type="eggNOG" id="ENOG5031I8D">
    <property type="taxonomic scope" value="Bacteria"/>
</dbReference>
<keyword evidence="1" id="KW-0472">Membrane</keyword>
<dbReference type="AlphaFoldDB" id="A0A0A3I1Q8"/>
<name>A0A0A3I1Q8_9BACL</name>
<dbReference type="OrthoDB" id="5397294at2"/>
<dbReference type="InterPro" id="IPR021493">
    <property type="entry name" value="DUF3147"/>
</dbReference>
<evidence type="ECO:0000313" key="3">
    <source>
        <dbReference type="Proteomes" id="UP000030416"/>
    </source>
</evidence>
<organism evidence="2 3">
    <name type="scientific">Ureibacillus manganicus DSM 26584</name>
    <dbReference type="NCBI Taxonomy" id="1384049"/>
    <lineage>
        <taxon>Bacteria</taxon>
        <taxon>Bacillati</taxon>
        <taxon>Bacillota</taxon>
        <taxon>Bacilli</taxon>
        <taxon>Bacillales</taxon>
        <taxon>Caryophanaceae</taxon>
        <taxon>Ureibacillus</taxon>
    </lineage>
</organism>
<feature type="transmembrane region" description="Helical" evidence="1">
    <location>
        <begin position="26"/>
        <end position="46"/>
    </location>
</feature>
<gene>
    <name evidence="2" type="ORF">CD29_15265</name>
</gene>
<dbReference type="RefSeq" id="WP_036188427.1">
    <property type="nucleotide sequence ID" value="NZ_AVDA01000019.1"/>
</dbReference>
<feature type="transmembrane region" description="Helical" evidence="1">
    <location>
        <begin position="84"/>
        <end position="103"/>
    </location>
</feature>
<feature type="transmembrane region" description="Helical" evidence="1">
    <location>
        <begin position="58"/>
        <end position="78"/>
    </location>
</feature>
<evidence type="ECO:0000313" key="2">
    <source>
        <dbReference type="EMBL" id="KGR77425.1"/>
    </source>
</evidence>
<proteinExistence type="predicted"/>
<keyword evidence="1" id="KW-0812">Transmembrane</keyword>
<accession>A0A0A3I1Q8</accession>